<dbReference type="GeneID" id="58108516"/>
<keyword evidence="1" id="KW-1133">Transmembrane helix</keyword>
<evidence type="ECO:0000256" key="1">
    <source>
        <dbReference type="SAM" id="Phobius"/>
    </source>
</evidence>
<feature type="transmembrane region" description="Helical" evidence="1">
    <location>
        <begin position="12"/>
        <end position="31"/>
    </location>
</feature>
<dbReference type="AlphaFoldDB" id="A0A9Q8MUD2"/>
<evidence type="ECO:0000313" key="3">
    <source>
        <dbReference type="Proteomes" id="UP000784700"/>
    </source>
</evidence>
<accession>A0A9Q8MUD2</accession>
<feature type="transmembrane region" description="Helical" evidence="1">
    <location>
        <begin position="43"/>
        <end position="62"/>
    </location>
</feature>
<dbReference type="EMBL" id="QUBG01000003">
    <property type="protein sequence ID" value="TPR44305.1"/>
    <property type="molecule type" value="Genomic_DNA"/>
</dbReference>
<proteinExistence type="predicted"/>
<reference evidence="2" key="1">
    <citation type="submission" date="2018-08" db="EMBL/GenBank/DDBJ databases">
        <title>Comparative genomics of wild bee and flower associated Lactobacillus reveals potential adaptation to the bee host.</title>
        <authorList>
            <person name="Vuong H.Q."/>
            <person name="Mcfrederick Q.S."/>
        </authorList>
    </citation>
    <scope>NUCLEOTIDE SEQUENCE</scope>
    <source>
        <strain evidence="2">HV_63</strain>
    </source>
</reference>
<organism evidence="2 3">
    <name type="scientific">Apilactobacillus micheneri</name>
    <dbReference type="NCBI Taxonomy" id="1899430"/>
    <lineage>
        <taxon>Bacteria</taxon>
        <taxon>Bacillati</taxon>
        <taxon>Bacillota</taxon>
        <taxon>Bacilli</taxon>
        <taxon>Lactobacillales</taxon>
        <taxon>Lactobacillaceae</taxon>
        <taxon>Apilactobacillus</taxon>
    </lineage>
</organism>
<protein>
    <submittedName>
        <fullName evidence="2">Uncharacterized protein</fullName>
    </submittedName>
</protein>
<keyword evidence="1" id="KW-0472">Membrane</keyword>
<sequence length="63" mass="7085">MMASDFSVQIKLIVMYAIGVIAMLLLLGFLYYKQHKLITKNIIPILIIAIIMILILAIVITLP</sequence>
<keyword evidence="1" id="KW-0812">Transmembrane</keyword>
<gene>
    <name evidence="2" type="ORF">DY130_04495</name>
</gene>
<dbReference type="RefSeq" id="WP_108983218.1">
    <property type="nucleotide sequence ID" value="NZ_BAABXB010000207.1"/>
</dbReference>
<name>A0A9Q8MUD2_9LACO</name>
<dbReference type="Proteomes" id="UP000784700">
    <property type="component" value="Unassembled WGS sequence"/>
</dbReference>
<dbReference type="OrthoDB" id="2329059at2"/>
<evidence type="ECO:0000313" key="2">
    <source>
        <dbReference type="EMBL" id="TPR44305.1"/>
    </source>
</evidence>
<comment type="caution">
    <text evidence="2">The sequence shown here is derived from an EMBL/GenBank/DDBJ whole genome shotgun (WGS) entry which is preliminary data.</text>
</comment>